<dbReference type="RefSeq" id="WP_091302201.1">
    <property type="nucleotide sequence ID" value="NZ_FOCE01000007.1"/>
</dbReference>
<name>A0A1H8ITP1_9RHOB</name>
<organism evidence="3 4">
    <name type="scientific">Gemmobacter aquatilis</name>
    <dbReference type="NCBI Taxonomy" id="933059"/>
    <lineage>
        <taxon>Bacteria</taxon>
        <taxon>Pseudomonadati</taxon>
        <taxon>Pseudomonadota</taxon>
        <taxon>Alphaproteobacteria</taxon>
        <taxon>Rhodobacterales</taxon>
        <taxon>Paracoccaceae</taxon>
        <taxon>Gemmobacter</taxon>
    </lineage>
</organism>
<feature type="transmembrane region" description="Helical" evidence="1">
    <location>
        <begin position="122"/>
        <end position="138"/>
    </location>
</feature>
<keyword evidence="1" id="KW-0812">Transmembrane</keyword>
<accession>A0A1H8ITP1</accession>
<feature type="transmembrane region" description="Helical" evidence="1">
    <location>
        <begin position="65"/>
        <end position="87"/>
    </location>
</feature>
<feature type="transmembrane region" description="Helical" evidence="1">
    <location>
        <begin position="236"/>
        <end position="256"/>
    </location>
</feature>
<dbReference type="STRING" id="933059.SAMN04488103_10733"/>
<dbReference type="PANTHER" id="PTHR22911:SF135">
    <property type="entry name" value="BLR4310 PROTEIN"/>
    <property type="match status" value="1"/>
</dbReference>
<dbReference type="AlphaFoldDB" id="A0A1H8ITP1"/>
<reference evidence="3 4" key="1">
    <citation type="submission" date="2016-10" db="EMBL/GenBank/DDBJ databases">
        <authorList>
            <person name="de Groot N.N."/>
        </authorList>
    </citation>
    <scope>NUCLEOTIDE SEQUENCE [LARGE SCALE GENOMIC DNA]</scope>
    <source>
        <strain evidence="3 4">DSM 3857</strain>
    </source>
</reference>
<dbReference type="SUPFAM" id="SSF103481">
    <property type="entry name" value="Multidrug resistance efflux transporter EmrE"/>
    <property type="match status" value="2"/>
</dbReference>
<feature type="transmembrane region" description="Helical" evidence="1">
    <location>
        <begin position="31"/>
        <end position="53"/>
    </location>
</feature>
<dbReference type="EMBL" id="FOCE01000007">
    <property type="protein sequence ID" value="SEN71729.1"/>
    <property type="molecule type" value="Genomic_DNA"/>
</dbReference>
<feature type="transmembrane region" description="Helical" evidence="1">
    <location>
        <begin position="209"/>
        <end position="229"/>
    </location>
</feature>
<feature type="transmembrane region" description="Helical" evidence="1">
    <location>
        <begin position="262"/>
        <end position="281"/>
    </location>
</feature>
<dbReference type="GO" id="GO:0016020">
    <property type="term" value="C:membrane"/>
    <property type="evidence" value="ECO:0007669"/>
    <property type="project" value="InterPro"/>
</dbReference>
<protein>
    <submittedName>
        <fullName evidence="3">EamA domain-containing membrane protein RarD</fullName>
    </submittedName>
</protein>
<gene>
    <name evidence="3" type="ORF">SAMN04488103_10733</name>
</gene>
<dbReference type="Pfam" id="PF00892">
    <property type="entry name" value="EamA"/>
    <property type="match status" value="1"/>
</dbReference>
<evidence type="ECO:0000313" key="3">
    <source>
        <dbReference type="EMBL" id="SEN71729.1"/>
    </source>
</evidence>
<dbReference type="PANTHER" id="PTHR22911">
    <property type="entry name" value="ACYL-MALONYL CONDENSING ENZYME-RELATED"/>
    <property type="match status" value="1"/>
</dbReference>
<dbReference type="Proteomes" id="UP000198761">
    <property type="component" value="Unassembled WGS sequence"/>
</dbReference>
<proteinExistence type="predicted"/>
<feature type="transmembrane region" description="Helical" evidence="1">
    <location>
        <begin position="144"/>
        <end position="166"/>
    </location>
</feature>
<dbReference type="InterPro" id="IPR000620">
    <property type="entry name" value="EamA_dom"/>
</dbReference>
<keyword evidence="4" id="KW-1185">Reference proteome</keyword>
<dbReference type="InterPro" id="IPR037185">
    <property type="entry name" value="EmrE-like"/>
</dbReference>
<sequence length="296" mass="30053">MRYGTGVALVVLAGVVWSVQGLIVRNIAEAGTWAVLFWRSLGMVPVLVAFIGWRSGGRVIAAMRAAGLTGVLGGLALVFAFGGAIYALQTTTVAMAVFLFSASPFAAAVLGWLVLREPVRGATWGAIGLAAFGILLMVREGLAMGAMAGNVAALLSGLGFAGFTVTLRWGKLADMMPAAVWGGVFSAASSALVVLALPGETLAAPVPDIALSIAMGAVTLAGGMVLYTLGSRVLPAAELTLLSLIEVMLAPVWVWLALDEVASRGTLIGGAVLMAAVLVNAGSGMMRRKSPAAGLT</sequence>
<feature type="domain" description="EamA" evidence="2">
    <location>
        <begin position="5"/>
        <end position="138"/>
    </location>
</feature>
<evidence type="ECO:0000256" key="1">
    <source>
        <dbReference type="SAM" id="Phobius"/>
    </source>
</evidence>
<evidence type="ECO:0000259" key="2">
    <source>
        <dbReference type="Pfam" id="PF00892"/>
    </source>
</evidence>
<keyword evidence="1" id="KW-1133">Transmembrane helix</keyword>
<keyword evidence="1" id="KW-0472">Membrane</keyword>
<dbReference type="OrthoDB" id="8690132at2"/>
<evidence type="ECO:0000313" key="4">
    <source>
        <dbReference type="Proteomes" id="UP000198761"/>
    </source>
</evidence>
<feature type="transmembrane region" description="Helical" evidence="1">
    <location>
        <begin position="178"/>
        <end position="197"/>
    </location>
</feature>
<feature type="transmembrane region" description="Helical" evidence="1">
    <location>
        <begin position="93"/>
        <end position="115"/>
    </location>
</feature>